<sequence>MFRVSKEEGDEILKRCFNNRLDGQSALNALRKKYPEAAEEQDKLENLASDQTLLSSSSGETSEKSSLKRQVSDDSSETSGSKKSREDTPEDEVLSGGDSSQKGPSVSNPEEREETPDSEEELLNDFEDETFFDDEIRKMKESTKNCSEEEIWKDSRRGVFLRFEEWALEEIEAQKNTIPIPRLMYLRKLSPDCRELVENIKLSIEKIKLTIGRNTACIETYINGDKKEIKYRGTPESGGTEFSRNNIFRAYGAHPNFRAVVVWDLIALIRMSSFKLNELEITMGQVFKEDVPSYSDVKFYHCLRKHLKQLSREVEVEKFSFTISLREQEGYLLDNPRLCSVSSVMKYLKPRTLKYLKFRIWRVQFPLQPPSGTEFRFIQLNEPEPNEPTRPTDIYFEQSHYEFPSTITKLKSWKAAAELDIEDDKIVGTVIANTHFERISFGLISDPEIAVDIIKTIAAHPPTVEMCVVTFTTEIDSESLREAIKYSCPDVCSDDNNDILIQPKDKEKRKVRIRFTKNGFNLTLDEIPQ</sequence>
<dbReference type="GeneID" id="9799336"/>
<reference evidence="2" key="1">
    <citation type="submission" date="2007-07" db="EMBL/GenBank/DDBJ databases">
        <title>PCAP assembly of the Caenorhabditis remanei genome.</title>
        <authorList>
            <consortium name="The Caenorhabditis remanei Sequencing Consortium"/>
            <person name="Wilson R.K."/>
        </authorList>
    </citation>
    <scope>NUCLEOTIDE SEQUENCE [LARGE SCALE GENOMIC DNA]</scope>
    <source>
        <strain evidence="2">PB4641</strain>
    </source>
</reference>
<feature type="compositionally biased region" description="Polar residues" evidence="1">
    <location>
        <begin position="97"/>
        <end position="108"/>
    </location>
</feature>
<dbReference type="KEGG" id="crq:GCK72_013242"/>
<feature type="compositionally biased region" description="Basic and acidic residues" evidence="1">
    <location>
        <begin position="61"/>
        <end position="72"/>
    </location>
</feature>
<evidence type="ECO:0000256" key="1">
    <source>
        <dbReference type="SAM" id="MobiDB-lite"/>
    </source>
</evidence>
<proteinExistence type="predicted"/>
<dbReference type="InParanoid" id="E3NGW3"/>
<keyword evidence="3" id="KW-1185">Reference proteome</keyword>
<evidence type="ECO:0008006" key="4">
    <source>
        <dbReference type="Google" id="ProtNLM"/>
    </source>
</evidence>
<feature type="compositionally biased region" description="Basic and acidic residues" evidence="1">
    <location>
        <begin position="33"/>
        <end position="45"/>
    </location>
</feature>
<dbReference type="EMBL" id="DS268661">
    <property type="protein sequence ID" value="EFO97489.1"/>
    <property type="molecule type" value="Genomic_DNA"/>
</dbReference>
<dbReference type="Proteomes" id="UP000008281">
    <property type="component" value="Unassembled WGS sequence"/>
</dbReference>
<dbReference type="InterPro" id="IPR040161">
    <property type="entry name" value="FB224"/>
</dbReference>
<accession>E3NGW3</accession>
<dbReference type="CTD" id="9799336"/>
<dbReference type="PANTHER" id="PTHR23015">
    <property type="entry name" value="UNCHARACTERIZED C.ELEGANS PROTEIN"/>
    <property type="match status" value="1"/>
</dbReference>
<dbReference type="AlphaFoldDB" id="E3NGW3"/>
<evidence type="ECO:0000313" key="2">
    <source>
        <dbReference type="EMBL" id="EFO97489.1"/>
    </source>
</evidence>
<organism evidence="3">
    <name type="scientific">Caenorhabditis remanei</name>
    <name type="common">Caenorhabditis vulgaris</name>
    <dbReference type="NCBI Taxonomy" id="31234"/>
    <lineage>
        <taxon>Eukaryota</taxon>
        <taxon>Metazoa</taxon>
        <taxon>Ecdysozoa</taxon>
        <taxon>Nematoda</taxon>
        <taxon>Chromadorea</taxon>
        <taxon>Rhabditida</taxon>
        <taxon>Rhabditina</taxon>
        <taxon>Rhabditomorpha</taxon>
        <taxon>Rhabditoidea</taxon>
        <taxon>Rhabditidae</taxon>
        <taxon>Peloderinae</taxon>
        <taxon>Caenorhabditis</taxon>
    </lineage>
</organism>
<feature type="region of interest" description="Disordered" evidence="1">
    <location>
        <begin position="32"/>
        <end position="127"/>
    </location>
</feature>
<evidence type="ECO:0000313" key="3">
    <source>
        <dbReference type="Proteomes" id="UP000008281"/>
    </source>
</evidence>
<dbReference type="RefSeq" id="XP_003092346.2">
    <property type="nucleotide sequence ID" value="XM_003092298.2"/>
</dbReference>
<dbReference type="PANTHER" id="PTHR23015:SF4">
    <property type="entry name" value="DUF38 DOMAIN-CONTAINING PROTEIN-RELATED"/>
    <property type="match status" value="1"/>
</dbReference>
<dbReference type="HOGENOM" id="CLU_515110_0_0_1"/>
<gene>
    <name evidence="2" type="ORF">CRE_07041</name>
</gene>
<name>E3NGW3_CAERE</name>
<dbReference type="GO" id="GO:0045087">
    <property type="term" value="P:innate immune response"/>
    <property type="evidence" value="ECO:0007669"/>
    <property type="project" value="TreeGrafter"/>
</dbReference>
<protein>
    <recommendedName>
        <fullName evidence="4">DUF38 domain-containing protein</fullName>
    </recommendedName>
</protein>
<feature type="compositionally biased region" description="Acidic residues" evidence="1">
    <location>
        <begin position="111"/>
        <end position="127"/>
    </location>
</feature>